<evidence type="ECO:0000259" key="3">
    <source>
        <dbReference type="Pfam" id="PF13751"/>
    </source>
</evidence>
<protein>
    <submittedName>
        <fullName evidence="4">Transposase DDE domain protein</fullName>
    </submittedName>
</protein>
<feature type="domain" description="Transposase InsH N-terminal" evidence="2">
    <location>
        <begin position="55"/>
        <end position="151"/>
    </location>
</feature>
<comment type="caution">
    <text evidence="4">The sequence shown here is derived from an EMBL/GenBank/DDBJ whole genome shotgun (WGS) entry which is preliminary data.</text>
</comment>
<evidence type="ECO:0000259" key="2">
    <source>
        <dbReference type="Pfam" id="PF05598"/>
    </source>
</evidence>
<dbReference type="AlphaFoldDB" id="A0A024P8D9"/>
<sequence length="489" mass="57741">MRFQAVEKVLDSLIFLILVSIYLLLFVTLKIEILLGGDDLFQSRKDRQNELEMVTIEELVPEDHLLRKIDQYIDFSFIPEKVRPFYSENNGRPSLDPLVLFKMMFIGYIYGIRSERELERQIQTNVAYRWFLGLNLTDKVPHHSTISWNRRTRFKDTDIFQEVFDEIVLQAMNHRMVAGRVLFTDSTHLKGNANKKKFSKQDVHVETVDYIDELNEAVLEDRENHGKKPLKEKKEVKKTKEVKVSDTDPESGYLYRQNKPEGFFYLDHRTTDLKYNIIIDVHVTPGNIHDSKSYLNRLDRQVKRFGFSVEAVGLDAGYLTTPICHGLAQRNIFGVIAHRRYQTRKGFLAKWKYKYEGERDVYVCPQGEELRYGTTDRDGYRHYKSDPQQCETCPLLTQCTQNQNHQKTITRHVWEEDKEQVRLNRLSNEGKWIYRMRKEKVERSFADSKELHGLRYCRLRGKEKVKEQALMTAACQNMKKIALHLARVS</sequence>
<dbReference type="InterPro" id="IPR025668">
    <property type="entry name" value="Tnp_DDE_dom"/>
</dbReference>
<proteinExistence type="predicted"/>
<accession>A0A024P8D9</accession>
<feature type="transmembrane region" description="Helical" evidence="1">
    <location>
        <begin position="12"/>
        <end position="31"/>
    </location>
</feature>
<keyword evidence="1" id="KW-1133">Transmembrane helix</keyword>
<dbReference type="Proteomes" id="UP000028868">
    <property type="component" value="Unassembled WGS sequence"/>
</dbReference>
<keyword evidence="5" id="KW-1185">Reference proteome</keyword>
<keyword evidence="1" id="KW-0472">Membrane</keyword>
<dbReference type="NCBIfam" id="NF033551">
    <property type="entry name" value="transpos_IS1182"/>
    <property type="match status" value="1"/>
</dbReference>
<gene>
    <name evidence="4" type="ORF">BN983_02899</name>
</gene>
<keyword evidence="1" id="KW-0812">Transmembrane</keyword>
<dbReference type="InterPro" id="IPR008490">
    <property type="entry name" value="Transposase_InsH_N"/>
</dbReference>
<dbReference type="EMBL" id="CCDI010000003">
    <property type="protein sequence ID" value="CDQ24607.1"/>
    <property type="molecule type" value="Genomic_DNA"/>
</dbReference>
<name>A0A024P8D9_9BACI</name>
<evidence type="ECO:0000313" key="5">
    <source>
        <dbReference type="Proteomes" id="UP000028868"/>
    </source>
</evidence>
<dbReference type="PANTHER" id="PTHR33408">
    <property type="entry name" value="TRANSPOSASE"/>
    <property type="match status" value="1"/>
</dbReference>
<reference evidence="5" key="1">
    <citation type="submission" date="2014-03" db="EMBL/GenBank/DDBJ databases">
        <authorList>
            <person name="Urmite Genomes U."/>
        </authorList>
    </citation>
    <scope>NUCLEOTIDE SEQUENCE [LARGE SCALE GENOMIC DNA]</scope>
    <source>
        <strain evidence="5">HD-03</strain>
    </source>
</reference>
<dbReference type="Pfam" id="PF05598">
    <property type="entry name" value="DUF772"/>
    <property type="match status" value="1"/>
</dbReference>
<feature type="domain" description="Transposase DDE" evidence="3">
    <location>
        <begin position="363"/>
        <end position="481"/>
    </location>
</feature>
<reference evidence="4 5" key="2">
    <citation type="submission" date="2014-05" db="EMBL/GenBank/DDBJ databases">
        <title>Draft genome sequence of Halobacillus karajensis HK-03.</title>
        <authorList>
            <person name="Khelaifia S."/>
            <person name="Croce O."/>
            <person name="Lagier J.C."/>
            <person name="Raoult D."/>
        </authorList>
    </citation>
    <scope>NUCLEOTIDE SEQUENCE [LARGE SCALE GENOMIC DNA]</scope>
    <source>
        <strain evidence="4 5">HD-03</strain>
    </source>
</reference>
<organism evidence="4 5">
    <name type="scientific">Halobacillus karajensis</name>
    <dbReference type="NCBI Taxonomy" id="195088"/>
    <lineage>
        <taxon>Bacteria</taxon>
        <taxon>Bacillati</taxon>
        <taxon>Bacillota</taxon>
        <taxon>Bacilli</taxon>
        <taxon>Bacillales</taxon>
        <taxon>Bacillaceae</taxon>
        <taxon>Halobacillus</taxon>
    </lineage>
</organism>
<evidence type="ECO:0000256" key="1">
    <source>
        <dbReference type="SAM" id="Phobius"/>
    </source>
</evidence>
<evidence type="ECO:0000313" key="4">
    <source>
        <dbReference type="EMBL" id="CDQ24607.1"/>
    </source>
</evidence>
<dbReference type="InterPro" id="IPR047629">
    <property type="entry name" value="IS1182_transpos"/>
</dbReference>
<dbReference type="Pfam" id="PF13751">
    <property type="entry name" value="DDE_Tnp_1_6"/>
    <property type="match status" value="1"/>
</dbReference>